<feature type="domain" description="HTH asnC-type" evidence="4">
    <location>
        <begin position="4"/>
        <end position="65"/>
    </location>
</feature>
<dbReference type="InterPro" id="IPR000485">
    <property type="entry name" value="AsnC-type_HTH_dom"/>
</dbReference>
<dbReference type="SUPFAM" id="SSF54909">
    <property type="entry name" value="Dimeric alpha+beta barrel"/>
    <property type="match status" value="1"/>
</dbReference>
<dbReference type="OrthoDB" id="5476at2"/>
<dbReference type="SMART" id="SM00344">
    <property type="entry name" value="HTH_ASNC"/>
    <property type="match status" value="1"/>
</dbReference>
<keyword evidence="3" id="KW-0804">Transcription</keyword>
<sequence length="142" mass="15787">MNTLDTKDRQLLNLLYSNARLPLKTIAARVGLARSSVRERVARLESSGVIRGYRAEVDWPDGGVQAYLSLRLKQTPATALVRRLRERPELRGCCSIGGDIDLILCAKAESLGALNELRDWLAQQAEVASVTTSVVLHEEFQR</sequence>
<name>A0A4R6YQA2_9GAMM</name>
<dbReference type="SUPFAM" id="SSF46785">
    <property type="entry name" value="Winged helix' DNA-binding domain"/>
    <property type="match status" value="1"/>
</dbReference>
<evidence type="ECO:0000256" key="2">
    <source>
        <dbReference type="ARBA" id="ARBA00023125"/>
    </source>
</evidence>
<keyword evidence="6" id="KW-1185">Reference proteome</keyword>
<keyword evidence="1" id="KW-0805">Transcription regulation</keyword>
<dbReference type="EMBL" id="SNZH01000014">
    <property type="protein sequence ID" value="TDR40065.1"/>
    <property type="molecule type" value="Genomic_DNA"/>
</dbReference>
<gene>
    <name evidence="5" type="ORF">DFR29_114117</name>
</gene>
<protein>
    <submittedName>
        <fullName evidence="5">AsnC family transcriptional regulator</fullName>
    </submittedName>
</protein>
<dbReference type="Gene3D" id="3.30.70.920">
    <property type="match status" value="1"/>
</dbReference>
<evidence type="ECO:0000313" key="5">
    <source>
        <dbReference type="EMBL" id="TDR40065.1"/>
    </source>
</evidence>
<organism evidence="5 6">
    <name type="scientific">Tahibacter aquaticus</name>
    <dbReference type="NCBI Taxonomy" id="520092"/>
    <lineage>
        <taxon>Bacteria</taxon>
        <taxon>Pseudomonadati</taxon>
        <taxon>Pseudomonadota</taxon>
        <taxon>Gammaproteobacteria</taxon>
        <taxon>Lysobacterales</taxon>
        <taxon>Rhodanobacteraceae</taxon>
        <taxon>Tahibacter</taxon>
    </lineage>
</organism>
<evidence type="ECO:0000256" key="1">
    <source>
        <dbReference type="ARBA" id="ARBA00023015"/>
    </source>
</evidence>
<dbReference type="PANTHER" id="PTHR30154:SF34">
    <property type="entry name" value="TRANSCRIPTIONAL REGULATOR AZLB"/>
    <property type="match status" value="1"/>
</dbReference>
<dbReference type="Pfam" id="PF13412">
    <property type="entry name" value="HTH_24"/>
    <property type="match status" value="1"/>
</dbReference>
<dbReference type="RefSeq" id="WP_133820553.1">
    <property type="nucleotide sequence ID" value="NZ_SNZH01000014.1"/>
</dbReference>
<accession>A0A4R6YQA2</accession>
<evidence type="ECO:0000313" key="6">
    <source>
        <dbReference type="Proteomes" id="UP000295293"/>
    </source>
</evidence>
<dbReference type="InterPro" id="IPR011008">
    <property type="entry name" value="Dimeric_a/b-barrel"/>
</dbReference>
<dbReference type="InterPro" id="IPR019888">
    <property type="entry name" value="Tscrpt_reg_AsnC-like"/>
</dbReference>
<dbReference type="PANTHER" id="PTHR30154">
    <property type="entry name" value="LEUCINE-RESPONSIVE REGULATORY PROTEIN"/>
    <property type="match status" value="1"/>
</dbReference>
<dbReference type="PROSITE" id="PS50956">
    <property type="entry name" value="HTH_ASNC_2"/>
    <property type="match status" value="1"/>
</dbReference>
<dbReference type="Proteomes" id="UP000295293">
    <property type="component" value="Unassembled WGS sequence"/>
</dbReference>
<dbReference type="InterPro" id="IPR019887">
    <property type="entry name" value="Tscrpt_reg_AsnC/Lrp_C"/>
</dbReference>
<dbReference type="GO" id="GO:0005829">
    <property type="term" value="C:cytosol"/>
    <property type="evidence" value="ECO:0007669"/>
    <property type="project" value="TreeGrafter"/>
</dbReference>
<dbReference type="InterPro" id="IPR036388">
    <property type="entry name" value="WH-like_DNA-bd_sf"/>
</dbReference>
<dbReference type="GO" id="GO:0043565">
    <property type="term" value="F:sequence-specific DNA binding"/>
    <property type="evidence" value="ECO:0007669"/>
    <property type="project" value="InterPro"/>
</dbReference>
<dbReference type="Pfam" id="PF01037">
    <property type="entry name" value="AsnC_trans_reg"/>
    <property type="match status" value="1"/>
</dbReference>
<proteinExistence type="predicted"/>
<dbReference type="GO" id="GO:0043200">
    <property type="term" value="P:response to amino acid"/>
    <property type="evidence" value="ECO:0007669"/>
    <property type="project" value="TreeGrafter"/>
</dbReference>
<dbReference type="AlphaFoldDB" id="A0A4R6YQA2"/>
<dbReference type="Gene3D" id="1.10.10.10">
    <property type="entry name" value="Winged helix-like DNA-binding domain superfamily/Winged helix DNA-binding domain"/>
    <property type="match status" value="1"/>
</dbReference>
<dbReference type="InterPro" id="IPR036390">
    <property type="entry name" value="WH_DNA-bd_sf"/>
</dbReference>
<comment type="caution">
    <text evidence="5">The sequence shown here is derived from an EMBL/GenBank/DDBJ whole genome shotgun (WGS) entry which is preliminary data.</text>
</comment>
<keyword evidence="2" id="KW-0238">DNA-binding</keyword>
<dbReference type="PRINTS" id="PR00033">
    <property type="entry name" value="HTHASNC"/>
</dbReference>
<evidence type="ECO:0000256" key="3">
    <source>
        <dbReference type="ARBA" id="ARBA00023163"/>
    </source>
</evidence>
<evidence type="ECO:0000259" key="4">
    <source>
        <dbReference type="PROSITE" id="PS50956"/>
    </source>
</evidence>
<reference evidence="5 6" key="1">
    <citation type="submission" date="2019-03" db="EMBL/GenBank/DDBJ databases">
        <title>Genomic Encyclopedia of Type Strains, Phase IV (KMG-IV): sequencing the most valuable type-strain genomes for metagenomic binning, comparative biology and taxonomic classification.</title>
        <authorList>
            <person name="Goeker M."/>
        </authorList>
    </citation>
    <scope>NUCLEOTIDE SEQUENCE [LARGE SCALE GENOMIC DNA]</scope>
    <source>
        <strain evidence="5 6">DSM 21667</strain>
    </source>
</reference>